<proteinExistence type="predicted"/>
<evidence type="ECO:0000313" key="2">
    <source>
        <dbReference type="Proteomes" id="UP000317122"/>
    </source>
</evidence>
<dbReference type="Proteomes" id="UP000317122">
    <property type="component" value="Unassembled WGS sequence"/>
</dbReference>
<protein>
    <submittedName>
        <fullName evidence="1">Uncharacterized protein</fullName>
    </submittedName>
</protein>
<comment type="caution">
    <text evidence="1">The sequence shown here is derived from an EMBL/GenBank/DDBJ whole genome shotgun (WGS) entry which is preliminary data.</text>
</comment>
<gene>
    <name evidence="1" type="ORF">IQ26_02905</name>
</gene>
<evidence type="ECO:0000313" key="1">
    <source>
        <dbReference type="EMBL" id="TWI36392.1"/>
    </source>
</evidence>
<dbReference type="AlphaFoldDB" id="A0A562NVZ9"/>
<keyword evidence="2" id="KW-1185">Reference proteome</keyword>
<dbReference type="EMBL" id="VLKT01000016">
    <property type="protein sequence ID" value="TWI36392.1"/>
    <property type="molecule type" value="Genomic_DNA"/>
</dbReference>
<accession>A0A562NVZ9</accession>
<name>A0A562NVZ9_9HYPH</name>
<dbReference type="OrthoDB" id="8114840at2"/>
<reference evidence="1 2" key="1">
    <citation type="journal article" date="2015" name="Stand. Genomic Sci.">
        <title>Genomic Encyclopedia of Bacterial and Archaeal Type Strains, Phase III: the genomes of soil and plant-associated and newly described type strains.</title>
        <authorList>
            <person name="Whitman W.B."/>
            <person name="Woyke T."/>
            <person name="Klenk H.P."/>
            <person name="Zhou Y."/>
            <person name="Lilburn T.G."/>
            <person name="Beck B.J."/>
            <person name="De Vos P."/>
            <person name="Vandamme P."/>
            <person name="Eisen J.A."/>
            <person name="Garrity G."/>
            <person name="Hugenholtz P."/>
            <person name="Kyrpides N.C."/>
        </authorList>
    </citation>
    <scope>NUCLEOTIDE SEQUENCE [LARGE SCALE GENOMIC DNA]</scope>
    <source>
        <strain evidence="1 2">CGMCC 1.2546</strain>
    </source>
</reference>
<sequence length="204" mass="23064">MGNTVEPFDVNPRLVMAVGMLAIQWARVEFVFQKIIVGLLQSNGAVGLMLASNMGNRSVSEFIRTFASSVRPEIFDVDFAPSLQTLIAEFDRILGIRNRIVHNSWPHNISDDQALALVARFKGSVRLHEEVWDIATMEGVIDDTVQLLTTLTFFARRYDLFAPMNEWEERAASTEIPEEPKPPVYQNLDPKMIALSIRLRSSQT</sequence>
<organism evidence="1 2">
    <name type="scientific">Mesorhizobium tianshanense</name>
    <dbReference type="NCBI Taxonomy" id="39844"/>
    <lineage>
        <taxon>Bacteria</taxon>
        <taxon>Pseudomonadati</taxon>
        <taxon>Pseudomonadota</taxon>
        <taxon>Alphaproteobacteria</taxon>
        <taxon>Hyphomicrobiales</taxon>
        <taxon>Phyllobacteriaceae</taxon>
        <taxon>Mesorhizobium</taxon>
    </lineage>
</organism>
<dbReference type="RefSeq" id="WP_145718297.1">
    <property type="nucleotide sequence ID" value="NZ_BSPF01000027.1"/>
</dbReference>